<proteinExistence type="predicted"/>
<dbReference type="GO" id="GO:0000070">
    <property type="term" value="P:mitotic sister chromatid segregation"/>
    <property type="evidence" value="ECO:0007669"/>
    <property type="project" value="TreeGrafter"/>
</dbReference>
<protein>
    <recommendedName>
        <fullName evidence="5">Condensin-2 complex subunit G2</fullName>
    </recommendedName>
</protein>
<organism evidence="3 4">
    <name type="scientific">Plasmodium falciparum (isolate 7G8)</name>
    <dbReference type="NCBI Taxonomy" id="57266"/>
    <lineage>
        <taxon>Eukaryota</taxon>
        <taxon>Sar</taxon>
        <taxon>Alveolata</taxon>
        <taxon>Apicomplexa</taxon>
        <taxon>Aconoidasida</taxon>
        <taxon>Haemosporida</taxon>
        <taxon>Plasmodiidae</taxon>
        <taxon>Plasmodium</taxon>
        <taxon>Plasmodium (Laverania)</taxon>
    </lineage>
</organism>
<dbReference type="VEuPathDB" id="PlasmoDB:Pf7G8_140053400"/>
<reference evidence="4" key="1">
    <citation type="submission" date="2007-11" db="EMBL/GenBank/DDBJ databases">
        <authorList>
            <consortium name="The Broad Institute Genome Sequencing Platform"/>
            <person name="Volkman S.K."/>
            <person name="Daily J.P."/>
            <person name="Sarr O."/>
            <person name="Ndiaye D."/>
            <person name="Ndir O."/>
            <person name="Mboup S."/>
            <person name="Lukens A."/>
            <person name="Stange-Thomann N."/>
            <person name="Mauceli E."/>
            <person name="Gnerre S."/>
            <person name="Jaffe D."/>
            <person name="Zainoun J."/>
            <person name="Wiegand R.C."/>
            <person name="Birren B."/>
            <person name="Galagan J."/>
            <person name="Lander E."/>
            <person name="Wirth D.F."/>
        </authorList>
    </citation>
    <scope>NUCLEOTIDE SEQUENCE [LARGE SCALE GENOMIC DNA]</scope>
    <source>
        <strain evidence="4">7G8</strain>
    </source>
</reference>
<evidence type="ECO:0008006" key="5">
    <source>
        <dbReference type="Google" id="ProtNLM"/>
    </source>
</evidence>
<dbReference type="GO" id="GO:0005634">
    <property type="term" value="C:nucleus"/>
    <property type="evidence" value="ECO:0007669"/>
    <property type="project" value="InterPro"/>
</dbReference>
<evidence type="ECO:0000256" key="2">
    <source>
        <dbReference type="SAM" id="Phobius"/>
    </source>
</evidence>
<keyword evidence="2" id="KW-0472">Membrane</keyword>
<dbReference type="Proteomes" id="UP000030688">
    <property type="component" value="Unassembled WGS sequence"/>
</dbReference>
<reference evidence="3 4" key="2">
    <citation type="submission" date="2013-02" db="EMBL/GenBank/DDBJ databases">
        <title>The Genome Sequence of Plasmodium falciparum 7G8.</title>
        <authorList>
            <consortium name="The Broad Institute Genome Sequencing Platform"/>
            <consortium name="The Broad Institute Genome Sequencing Center for Infectious Disease"/>
            <person name="Neafsey D."/>
            <person name="Cheeseman I."/>
            <person name="Volkman S."/>
            <person name="Adams J."/>
            <person name="Walker B."/>
            <person name="Young S.K."/>
            <person name="Zeng Q."/>
            <person name="Gargeya S."/>
            <person name="Fitzgerald M."/>
            <person name="Haas B."/>
            <person name="Abouelleil A."/>
            <person name="Alvarado L."/>
            <person name="Arachchi H.M."/>
            <person name="Berlin A.M."/>
            <person name="Chapman S.B."/>
            <person name="Dewar J."/>
            <person name="Goldberg J."/>
            <person name="Griggs A."/>
            <person name="Gujja S."/>
            <person name="Hansen M."/>
            <person name="Howarth C."/>
            <person name="Imamovic A."/>
            <person name="Larimer J."/>
            <person name="McCowan C."/>
            <person name="Murphy C."/>
            <person name="Neiman D."/>
            <person name="Pearson M."/>
            <person name="Priest M."/>
            <person name="Roberts A."/>
            <person name="Saif S."/>
            <person name="Shea T."/>
            <person name="Sisk P."/>
            <person name="Sykes S."/>
            <person name="Wortman J."/>
            <person name="Nusbaum C."/>
            <person name="Birren B."/>
        </authorList>
    </citation>
    <scope>NUCLEOTIDE SEQUENCE [LARGE SCALE GENOMIC DNA]</scope>
    <source>
        <strain evidence="3 4">7G8</strain>
    </source>
</reference>
<dbReference type="OrthoDB" id="2013972at2759"/>
<dbReference type="InterPro" id="IPR016024">
    <property type="entry name" value="ARM-type_fold"/>
</dbReference>
<feature type="region of interest" description="Disordered" evidence="1">
    <location>
        <begin position="614"/>
        <end position="638"/>
    </location>
</feature>
<feature type="transmembrane region" description="Helical" evidence="2">
    <location>
        <begin position="1105"/>
        <end position="1122"/>
    </location>
</feature>
<dbReference type="SUPFAM" id="SSF48371">
    <property type="entry name" value="ARM repeat"/>
    <property type="match status" value="1"/>
</dbReference>
<dbReference type="Gene3D" id="1.25.10.10">
    <property type="entry name" value="Leucine-rich Repeat Variant"/>
    <property type="match status" value="1"/>
</dbReference>
<dbReference type="InterPro" id="IPR011989">
    <property type="entry name" value="ARM-like"/>
</dbReference>
<sequence>MNKDILDNIKELPQFKLLCKKKSDLLKYFESCNRNEYDEIWMTLHTSLVEYISADNLIYDEEKSTLLFKEENNRQYLLTSILFVSIYLQYLHNKTQKKGITFEDDFQILFCKLIEIQFMLSDKEVRLSFGKCLLTICELNIKENEFTNNVKINLLLYLLWKCCHIEGKGTDITKLKKFKDFCKYINWGISERTTDSFYILCSYTLNLPKFYETSDGKIFLSHVWSQNESIAYHLFNKFVHNTAVLAHNHICHYSEIIYSTWRNCEEDMKEILYTQIEYLVNFSLKCPIKIAARFRDVLSIFHTNKGDKDINRLIFKIYDPVIWRSLMCPNWKIRFNATCIFQLIYPVVDPGIKDINYLQEMEKAYNALLDLSEDKNTYVLQATAKCICYILSELWEIISHDKRMKLIDILINKFLKEKCNECVRVEVVLGFCEMSKNPMIRKIILKIFDRIKYLINDNSLRVRKNFIMLILDLQDYLKDTFSYDIDFNELIKKLTKDFITFNVQSCIKKMSYMKYEYHDKLKNKEMYEYLKLSTNLISYSIWKCDIKEQAMKCINLLNEYPVLMICISKFSTNVNLIDRYKLSSVLFEITNSKLKEENNFIMLNKTNQYIEDKKDKYDKHDKQDKKDKYDKHDKHDKQDKQDKYLIMDKNDNKNIYINNNINIILESDSNLKKRYIRYSTLLICIANFLKPRNEEEIELCYSEEIEEFLKIKFKELYFVESINTIMQPFYFKVLKNIYLDYDNYYMNIHTYSTNELNNLYTMKNLYLCKTIIIPLFYKWKLLNIYIIDHLKFLNISMECIIYNINKCISNVDSHYYHLNIDKHTFQVIEQNVIELINTHKGYNDNTNNNVNTQKRHIHHMSNIMLDYNELKDASINKQKELNCLIFLSLVVKKKKYHHILFKPFPYVIYNIIHKFNNFLLHIFYNISLHDFELPSHFLSAYYKGGNKKNDTENLILLILYNKKEIKLYIHIYVSFFFLFHSYCTHNNILYEWTDLIQNTSKCIEHISNIKFKNEIQLKLYNVTSREDIHNKDEQQNKMKWANYTSSIIYLITYFLDMVEYTISMKMISIDEVDINIMTYNLFLFYKCYEIVCDTENEIKLIYFTVWYRIYSFIICMLNLGYFEKKTEIKLAVLNTFFLFTYEFVPNIYIENFMKKFACIIKEKDIFQNFLSNFKNNSDVLNYMSNNQRSKIQQVIDKIIFQKEKIKNKT</sequence>
<dbReference type="InterPro" id="IPR024741">
    <property type="entry name" value="Condensin2_G2"/>
</dbReference>
<gene>
    <name evidence="3" type="ORF">PFBG_05538</name>
</gene>
<dbReference type="GO" id="GO:0000796">
    <property type="term" value="C:condensin complex"/>
    <property type="evidence" value="ECO:0007669"/>
    <property type="project" value="TreeGrafter"/>
</dbReference>
<keyword evidence="2" id="KW-0812">Transmembrane</keyword>
<feature type="transmembrane region" description="Helical" evidence="2">
    <location>
        <begin position="1040"/>
        <end position="1058"/>
    </location>
</feature>
<evidence type="ECO:0000313" key="3">
    <source>
        <dbReference type="EMBL" id="EUR62934.1"/>
    </source>
</evidence>
<keyword evidence="2" id="KW-1133">Transmembrane helix</keyword>
<evidence type="ECO:0000313" key="4">
    <source>
        <dbReference type="Proteomes" id="UP000030688"/>
    </source>
</evidence>
<dbReference type="PANTHER" id="PTHR16199:SF4">
    <property type="entry name" value="CONDENSIN-2 COMPLEX SUBUNIT G2"/>
    <property type="match status" value="1"/>
</dbReference>
<dbReference type="EMBL" id="KE123646">
    <property type="protein sequence ID" value="EUR62934.1"/>
    <property type="molecule type" value="Genomic_DNA"/>
</dbReference>
<name>W7F4Y9_PLAF8</name>
<dbReference type="AlphaFoldDB" id="W7F4Y9"/>
<accession>W7F4Y9</accession>
<dbReference type="PANTHER" id="PTHR16199">
    <property type="entry name" value="CONDENSIN-2 COMPLEX SUBUNIT G2"/>
    <property type="match status" value="1"/>
</dbReference>
<dbReference type="Pfam" id="PF12422">
    <property type="entry name" value="Condensin2nSMC"/>
    <property type="match status" value="1"/>
</dbReference>
<evidence type="ECO:0000256" key="1">
    <source>
        <dbReference type="SAM" id="MobiDB-lite"/>
    </source>
</evidence>